<keyword evidence="8" id="KW-0418">Kinase</keyword>
<proteinExistence type="predicted"/>
<dbReference type="InterPro" id="IPR036641">
    <property type="entry name" value="HPT_dom_sf"/>
</dbReference>
<dbReference type="Pfam" id="PF01627">
    <property type="entry name" value="Hpt"/>
    <property type="match status" value="1"/>
</dbReference>
<dbReference type="PANTHER" id="PTHR33121">
    <property type="entry name" value="CYCLIC DI-GMP PHOSPHODIESTERASE PDEF"/>
    <property type="match status" value="1"/>
</dbReference>
<dbReference type="Gene3D" id="1.20.120.160">
    <property type="entry name" value="HPT domain"/>
    <property type="match status" value="1"/>
</dbReference>
<dbReference type="CDD" id="cd00156">
    <property type="entry name" value="REC"/>
    <property type="match status" value="2"/>
</dbReference>
<dbReference type="InterPro" id="IPR050706">
    <property type="entry name" value="Cyclic-di-GMP_PDE-like"/>
</dbReference>
<dbReference type="GO" id="GO:0004672">
    <property type="term" value="F:protein kinase activity"/>
    <property type="evidence" value="ECO:0007669"/>
    <property type="project" value="UniProtKB-ARBA"/>
</dbReference>
<organism evidence="8 9">
    <name type="scientific">Nitrincola tibetensis</name>
    <dbReference type="NCBI Taxonomy" id="2219697"/>
    <lineage>
        <taxon>Bacteria</taxon>
        <taxon>Pseudomonadati</taxon>
        <taxon>Pseudomonadota</taxon>
        <taxon>Gammaproteobacteria</taxon>
        <taxon>Oceanospirillales</taxon>
        <taxon>Oceanospirillaceae</taxon>
        <taxon>Nitrincola</taxon>
    </lineage>
</organism>
<dbReference type="NCBIfam" id="TIGR00254">
    <property type="entry name" value="GGDEF"/>
    <property type="match status" value="1"/>
</dbReference>
<feature type="domain" description="GGDEF" evidence="6">
    <location>
        <begin position="426"/>
        <end position="560"/>
    </location>
</feature>
<dbReference type="InterPro" id="IPR008207">
    <property type="entry name" value="Sig_transdc_His_kin_Hpt_dom"/>
</dbReference>
<dbReference type="SMART" id="SM00052">
    <property type="entry name" value="EAL"/>
    <property type="match status" value="1"/>
</dbReference>
<keyword evidence="1" id="KW-0902">Two-component regulatory system</keyword>
<evidence type="ECO:0000259" key="4">
    <source>
        <dbReference type="PROSITE" id="PS50110"/>
    </source>
</evidence>
<feature type="domain" description="Response regulatory" evidence="4">
    <location>
        <begin position="135"/>
        <end position="252"/>
    </location>
</feature>
<dbReference type="GO" id="GO:0000160">
    <property type="term" value="P:phosphorelay signal transduction system"/>
    <property type="evidence" value="ECO:0007669"/>
    <property type="project" value="UniProtKB-KW"/>
</dbReference>
<dbReference type="Pfam" id="PF00072">
    <property type="entry name" value="Response_reg"/>
    <property type="match status" value="2"/>
</dbReference>
<evidence type="ECO:0000256" key="3">
    <source>
        <dbReference type="PROSITE-ProRule" id="PRU00169"/>
    </source>
</evidence>
<protein>
    <submittedName>
        <fullName evidence="8">Histidine kinase</fullName>
    </submittedName>
</protein>
<dbReference type="InterPro" id="IPR029787">
    <property type="entry name" value="Nucleotide_cyclase"/>
</dbReference>
<feature type="modified residue" description="Phosphohistidine" evidence="2">
    <location>
        <position position="54"/>
    </location>
</feature>
<dbReference type="EMBL" id="QKRX01000006">
    <property type="protein sequence ID" value="RAU18028.1"/>
    <property type="molecule type" value="Genomic_DNA"/>
</dbReference>
<evidence type="ECO:0000259" key="5">
    <source>
        <dbReference type="PROSITE" id="PS50883"/>
    </source>
</evidence>
<dbReference type="Gene3D" id="3.30.70.270">
    <property type="match status" value="1"/>
</dbReference>
<dbReference type="Proteomes" id="UP000250744">
    <property type="component" value="Unassembled WGS sequence"/>
</dbReference>
<dbReference type="Gene3D" id="3.40.50.2300">
    <property type="match status" value="2"/>
</dbReference>
<sequence length="819" mass="91808">MAKKDLDSSVSQKLDNLRNTYKAHLGEYKTELENIWLAINKDPRQLESLISIAHRLSGSGKVYGFTELSLLAKALEEASNTAVTLSKPELTAALAEPLHALLTVLDRDSIIDSNNTLKSVTSVENPSIDKNEAVNLLLIDDDPDFSVQISEILKHRGYSIKYQEDINQLEQAVAEYEPLALIVDMDFSGQRFAGANKVGLWRQKDGAPLPVIFISAFDSFDVRLAAVRAAGNHFLRKPLDVSKLISLLQSELNLAPSEPYRIMIVDDDRDLLSLYGTVLSNAGYSVSMATCAEDAIAMLELEQPELILIDVYMPSCSGIELGRIIRQHEEFATIPLLFMSAAGDTDIQLACARLTSDEFINKPIEPWRLLMVIKSRVLRGRLLRAKTGSLTLSETSVSQDMLTGLPKFAKIRSILDNILQNRDPKALIAVVKIDLRNFHTINNLYGYYFGDQVLQRLAWELTQCLDAKDILCRESADEFILLISNHNSEYSINQFIRSLNIAVDNTNDAEKHTNIALSADIGIACASNETKNADDLLDQADAALFNAKKSPTADVCYYKSWMKDKEKNHFSLARSIIKGLEKEEFISVYQPIFSVSTGKLMGFEALARWQHPDKKVLGPGDFIPLMEEQGLISKLTEQMLSQSLTRLSSWQEKQPDLFMSINLSAQDIQKPTFLSHLRYLIAHHRLIPDRVILEITESLLLSDWQQASNVLNALKEIGVRLALDDFGTGYSSLSYLQRINAAKLKIDRSFIQQSTQTGDSRLLQSIVQLGKTMNMSVIAEGVEQVQELNFLRIIGCDQYQGFLKAKPMLAEEVERDLWI</sequence>
<evidence type="ECO:0000313" key="9">
    <source>
        <dbReference type="Proteomes" id="UP000250744"/>
    </source>
</evidence>
<dbReference type="PANTHER" id="PTHR33121:SF79">
    <property type="entry name" value="CYCLIC DI-GMP PHOSPHODIESTERASE PDED-RELATED"/>
    <property type="match status" value="1"/>
</dbReference>
<dbReference type="PROSITE" id="PS50894">
    <property type="entry name" value="HPT"/>
    <property type="match status" value="1"/>
</dbReference>
<dbReference type="PROSITE" id="PS50887">
    <property type="entry name" value="GGDEF"/>
    <property type="match status" value="1"/>
</dbReference>
<keyword evidence="8" id="KW-0808">Transferase</keyword>
<dbReference type="PROSITE" id="PS50110">
    <property type="entry name" value="RESPONSE_REGULATORY"/>
    <property type="match status" value="2"/>
</dbReference>
<comment type="caution">
    <text evidence="8">The sequence shown here is derived from an EMBL/GenBank/DDBJ whole genome shotgun (WGS) entry which is preliminary data.</text>
</comment>
<name>A0A364NLP1_9GAMM</name>
<dbReference type="SMART" id="SM00267">
    <property type="entry name" value="GGDEF"/>
    <property type="match status" value="1"/>
</dbReference>
<dbReference type="CDD" id="cd01948">
    <property type="entry name" value="EAL"/>
    <property type="match status" value="1"/>
</dbReference>
<keyword evidence="3" id="KW-0597">Phosphoprotein</keyword>
<dbReference type="InterPro" id="IPR011006">
    <property type="entry name" value="CheY-like_superfamily"/>
</dbReference>
<dbReference type="InterPro" id="IPR001633">
    <property type="entry name" value="EAL_dom"/>
</dbReference>
<dbReference type="AlphaFoldDB" id="A0A364NLP1"/>
<feature type="domain" description="HPt" evidence="7">
    <location>
        <begin position="10"/>
        <end position="108"/>
    </location>
</feature>
<evidence type="ECO:0000256" key="1">
    <source>
        <dbReference type="ARBA" id="ARBA00023012"/>
    </source>
</evidence>
<evidence type="ECO:0000256" key="2">
    <source>
        <dbReference type="PROSITE-ProRule" id="PRU00110"/>
    </source>
</evidence>
<evidence type="ECO:0000259" key="7">
    <source>
        <dbReference type="PROSITE" id="PS50894"/>
    </source>
</evidence>
<keyword evidence="9" id="KW-1185">Reference proteome</keyword>
<dbReference type="PROSITE" id="PS50883">
    <property type="entry name" value="EAL"/>
    <property type="match status" value="1"/>
</dbReference>
<dbReference type="OrthoDB" id="9816034at2"/>
<feature type="modified residue" description="4-aspartylphosphate" evidence="3">
    <location>
        <position position="184"/>
    </location>
</feature>
<dbReference type="InterPro" id="IPR001789">
    <property type="entry name" value="Sig_transdc_resp-reg_receiver"/>
</dbReference>
<dbReference type="InterPro" id="IPR000160">
    <property type="entry name" value="GGDEF_dom"/>
</dbReference>
<dbReference type="SUPFAM" id="SSF52172">
    <property type="entry name" value="CheY-like"/>
    <property type="match status" value="2"/>
</dbReference>
<dbReference type="CDD" id="cd01949">
    <property type="entry name" value="GGDEF"/>
    <property type="match status" value="1"/>
</dbReference>
<dbReference type="SUPFAM" id="SSF47226">
    <property type="entry name" value="Histidine-containing phosphotransfer domain, HPT domain"/>
    <property type="match status" value="1"/>
</dbReference>
<dbReference type="Gene3D" id="3.20.20.450">
    <property type="entry name" value="EAL domain"/>
    <property type="match status" value="1"/>
</dbReference>
<feature type="modified residue" description="4-aspartylphosphate" evidence="3">
    <location>
        <position position="310"/>
    </location>
</feature>
<dbReference type="Pfam" id="PF00563">
    <property type="entry name" value="EAL"/>
    <property type="match status" value="1"/>
</dbReference>
<evidence type="ECO:0000259" key="6">
    <source>
        <dbReference type="PROSITE" id="PS50887"/>
    </source>
</evidence>
<dbReference type="InterPro" id="IPR035919">
    <property type="entry name" value="EAL_sf"/>
</dbReference>
<feature type="domain" description="Response regulatory" evidence="4">
    <location>
        <begin position="261"/>
        <end position="377"/>
    </location>
</feature>
<dbReference type="Pfam" id="PF00990">
    <property type="entry name" value="GGDEF"/>
    <property type="match status" value="1"/>
</dbReference>
<evidence type="ECO:0000313" key="8">
    <source>
        <dbReference type="EMBL" id="RAU18028.1"/>
    </source>
</evidence>
<dbReference type="SMART" id="SM00448">
    <property type="entry name" value="REC"/>
    <property type="match status" value="2"/>
</dbReference>
<reference evidence="8 9" key="1">
    <citation type="submission" date="2018-06" db="EMBL/GenBank/DDBJ databases">
        <title>Nitrincola tibetense sp. nov., isolated from Lake XuguoCo on Tibetan Plateau.</title>
        <authorList>
            <person name="Xing P."/>
        </authorList>
    </citation>
    <scope>NUCLEOTIDE SEQUENCE [LARGE SCALE GENOMIC DNA]</scope>
    <source>
        <strain evidence="9">xg18</strain>
    </source>
</reference>
<accession>A0A364NLP1</accession>
<feature type="domain" description="EAL" evidence="5">
    <location>
        <begin position="569"/>
        <end position="819"/>
    </location>
</feature>
<dbReference type="SUPFAM" id="SSF141868">
    <property type="entry name" value="EAL domain-like"/>
    <property type="match status" value="1"/>
</dbReference>
<gene>
    <name evidence="8" type="ORF">DN062_09570</name>
</gene>
<dbReference type="GO" id="GO:0071111">
    <property type="term" value="F:cyclic-guanylate-specific phosphodiesterase activity"/>
    <property type="evidence" value="ECO:0007669"/>
    <property type="project" value="InterPro"/>
</dbReference>
<dbReference type="SUPFAM" id="SSF55073">
    <property type="entry name" value="Nucleotide cyclase"/>
    <property type="match status" value="1"/>
</dbReference>
<dbReference type="InterPro" id="IPR043128">
    <property type="entry name" value="Rev_trsase/Diguanyl_cyclase"/>
</dbReference>